<gene>
    <name evidence="2" type="ORF">OFLC_LOCUS3594</name>
</gene>
<reference evidence="2 3" key="2">
    <citation type="submission" date="2018-11" db="EMBL/GenBank/DDBJ databases">
        <authorList>
            <consortium name="Pathogen Informatics"/>
        </authorList>
    </citation>
    <scope>NUCLEOTIDE SEQUENCE [LARGE SCALE GENOMIC DNA]</scope>
</reference>
<accession>A0A183H7Y2</accession>
<evidence type="ECO:0000313" key="2">
    <source>
        <dbReference type="EMBL" id="VDO37075.1"/>
    </source>
</evidence>
<keyword evidence="3" id="KW-1185">Reference proteome</keyword>
<evidence type="ECO:0000313" key="3">
    <source>
        <dbReference type="Proteomes" id="UP000267606"/>
    </source>
</evidence>
<organism evidence="4">
    <name type="scientific">Onchocerca flexuosa</name>
    <dbReference type="NCBI Taxonomy" id="387005"/>
    <lineage>
        <taxon>Eukaryota</taxon>
        <taxon>Metazoa</taxon>
        <taxon>Ecdysozoa</taxon>
        <taxon>Nematoda</taxon>
        <taxon>Chromadorea</taxon>
        <taxon>Rhabditida</taxon>
        <taxon>Spirurina</taxon>
        <taxon>Spiruromorpha</taxon>
        <taxon>Filarioidea</taxon>
        <taxon>Onchocercidae</taxon>
        <taxon>Onchocerca</taxon>
    </lineage>
</organism>
<feature type="compositionally biased region" description="Low complexity" evidence="1">
    <location>
        <begin position="79"/>
        <end position="89"/>
    </location>
</feature>
<sequence>MSAKMRFSMEAILCDQVENKRITRRKRLHESCDNVACVSNTNKCNESNSELLRASASPDRPESSSLNSTNNKVTFVQGSTSRSSYLSNSNFFPEEHVSNETMYT</sequence>
<dbReference type="AlphaFoldDB" id="A0A183H7Y2"/>
<feature type="region of interest" description="Disordered" evidence="1">
    <location>
        <begin position="48"/>
        <end position="91"/>
    </location>
</feature>
<dbReference type="Proteomes" id="UP000267606">
    <property type="component" value="Unassembled WGS sequence"/>
</dbReference>
<dbReference type="WBParaSite" id="OFLC_0000359301-mRNA-1">
    <property type="protein sequence ID" value="OFLC_0000359301-mRNA-1"/>
    <property type="gene ID" value="OFLC_0000359301"/>
</dbReference>
<dbReference type="STRING" id="387005.A0A183H7Y2"/>
<feature type="compositionally biased region" description="Polar residues" evidence="1">
    <location>
        <begin position="63"/>
        <end position="78"/>
    </location>
</feature>
<reference evidence="4" key="1">
    <citation type="submission" date="2016-06" db="UniProtKB">
        <authorList>
            <consortium name="WormBaseParasite"/>
        </authorList>
    </citation>
    <scope>IDENTIFICATION</scope>
</reference>
<evidence type="ECO:0000256" key="1">
    <source>
        <dbReference type="SAM" id="MobiDB-lite"/>
    </source>
</evidence>
<proteinExistence type="predicted"/>
<dbReference type="EMBL" id="UZAJ01002459">
    <property type="protein sequence ID" value="VDO37075.1"/>
    <property type="molecule type" value="Genomic_DNA"/>
</dbReference>
<name>A0A183H7Y2_9BILA</name>
<evidence type="ECO:0000313" key="4">
    <source>
        <dbReference type="WBParaSite" id="OFLC_0000359301-mRNA-1"/>
    </source>
</evidence>
<protein>
    <submittedName>
        <fullName evidence="2 4">Uncharacterized protein</fullName>
    </submittedName>
</protein>